<dbReference type="EMBL" id="AMZH03017525">
    <property type="protein sequence ID" value="RRT42879.1"/>
    <property type="molecule type" value="Genomic_DNA"/>
</dbReference>
<evidence type="ECO:0000313" key="2">
    <source>
        <dbReference type="EMBL" id="RRT42879.1"/>
    </source>
</evidence>
<accession>A0A426XTT4</accession>
<feature type="compositionally biased region" description="Polar residues" evidence="1">
    <location>
        <begin position="50"/>
        <end position="67"/>
    </location>
</feature>
<name>A0A426XTT4_ENSVE</name>
<dbReference type="Proteomes" id="UP000287651">
    <property type="component" value="Unassembled WGS sequence"/>
</dbReference>
<feature type="region of interest" description="Disordered" evidence="1">
    <location>
        <begin position="1"/>
        <end position="100"/>
    </location>
</feature>
<dbReference type="AlphaFoldDB" id="A0A426XTT4"/>
<gene>
    <name evidence="2" type="ORF">B296_00045391</name>
</gene>
<feature type="compositionally biased region" description="Polar residues" evidence="1">
    <location>
        <begin position="84"/>
        <end position="100"/>
    </location>
</feature>
<proteinExistence type="predicted"/>
<evidence type="ECO:0000313" key="3">
    <source>
        <dbReference type="Proteomes" id="UP000287651"/>
    </source>
</evidence>
<organism evidence="2 3">
    <name type="scientific">Ensete ventricosum</name>
    <name type="common">Abyssinian banana</name>
    <name type="synonym">Musa ensete</name>
    <dbReference type="NCBI Taxonomy" id="4639"/>
    <lineage>
        <taxon>Eukaryota</taxon>
        <taxon>Viridiplantae</taxon>
        <taxon>Streptophyta</taxon>
        <taxon>Embryophyta</taxon>
        <taxon>Tracheophyta</taxon>
        <taxon>Spermatophyta</taxon>
        <taxon>Magnoliopsida</taxon>
        <taxon>Liliopsida</taxon>
        <taxon>Zingiberales</taxon>
        <taxon>Musaceae</taxon>
        <taxon>Ensete</taxon>
    </lineage>
</organism>
<reference evidence="2 3" key="1">
    <citation type="journal article" date="2014" name="Agronomy (Basel)">
        <title>A Draft Genome Sequence for Ensete ventricosum, the Drought-Tolerant Tree Against Hunger.</title>
        <authorList>
            <person name="Harrison J."/>
            <person name="Moore K.A."/>
            <person name="Paszkiewicz K."/>
            <person name="Jones T."/>
            <person name="Grant M."/>
            <person name="Ambacheew D."/>
            <person name="Muzemil S."/>
            <person name="Studholme D.J."/>
        </authorList>
    </citation>
    <scope>NUCLEOTIDE SEQUENCE [LARGE SCALE GENOMIC DNA]</scope>
</reference>
<evidence type="ECO:0000256" key="1">
    <source>
        <dbReference type="SAM" id="MobiDB-lite"/>
    </source>
</evidence>
<comment type="caution">
    <text evidence="2">The sequence shown here is derived from an EMBL/GenBank/DDBJ whole genome shotgun (WGS) entry which is preliminary data.</text>
</comment>
<protein>
    <submittedName>
        <fullName evidence="2">Uncharacterized protein</fullName>
    </submittedName>
</protein>
<sequence>MTLGSRLPASTPCPRARGTTFTPLRRGLPRASTPGVGLSRDDLDYHPPHSSASAAGNTPQASYTGGPTQLLHHVKNGPDRVTTRHQGPSHSSRGVGSITITLGLPNRTPFRLIHPILSERNYAMSPDA</sequence>